<keyword evidence="1" id="KW-0175">Coiled coil</keyword>
<gene>
    <name evidence="2" type="ORF">FDF74_04745</name>
</gene>
<protein>
    <submittedName>
        <fullName evidence="2">Uncharacterized protein</fullName>
    </submittedName>
</protein>
<dbReference type="RefSeq" id="WP_163248752.1">
    <property type="nucleotide sequence ID" value="NZ_SXDP01000002.1"/>
</dbReference>
<keyword evidence="3" id="KW-1185">Reference proteome</keyword>
<accession>A0A6M0R8F3</accession>
<sequence>MNINLAKIEGSLTILINQHLRNSEGGYKPSKVFAEQLEDLLEMVVDMQGKDERYLIKVLVDYEENERLRKRILELEETCENMNEIEINLSKKIEKLEEENQNLKRGMLVL</sequence>
<proteinExistence type="predicted"/>
<reference evidence="2 3" key="1">
    <citation type="submission" date="2019-04" db="EMBL/GenBank/DDBJ databases">
        <title>Genome sequencing of Clostridium botulinum Groups I-IV and Clostridium butyricum.</title>
        <authorList>
            <person name="Brunt J."/>
            <person name="Van Vliet A.H.M."/>
            <person name="Stringer S.C."/>
            <person name="Carter A.T."/>
            <person name="Peck M.W."/>
        </authorList>
    </citation>
    <scope>NUCLEOTIDE SEQUENCE [LARGE SCALE GENOMIC DNA]</scope>
    <source>
        <strain evidence="2 3">IFR 18/094</strain>
    </source>
</reference>
<name>A0A6M0R8F3_9CLOT</name>
<evidence type="ECO:0000256" key="1">
    <source>
        <dbReference type="SAM" id="Coils"/>
    </source>
</evidence>
<feature type="coiled-coil region" evidence="1">
    <location>
        <begin position="65"/>
        <end position="106"/>
    </location>
</feature>
<comment type="caution">
    <text evidence="2">The sequence shown here is derived from an EMBL/GenBank/DDBJ whole genome shotgun (WGS) entry which is preliminary data.</text>
</comment>
<evidence type="ECO:0000313" key="3">
    <source>
        <dbReference type="Proteomes" id="UP000473885"/>
    </source>
</evidence>
<dbReference type="EMBL" id="SXDP01000002">
    <property type="protein sequence ID" value="NEZ46523.1"/>
    <property type="molecule type" value="Genomic_DNA"/>
</dbReference>
<dbReference type="AlphaFoldDB" id="A0A6M0R8F3"/>
<organism evidence="2 3">
    <name type="scientific">Clostridium niameyense</name>
    <dbReference type="NCBI Taxonomy" id="1622073"/>
    <lineage>
        <taxon>Bacteria</taxon>
        <taxon>Bacillati</taxon>
        <taxon>Bacillota</taxon>
        <taxon>Clostridia</taxon>
        <taxon>Eubacteriales</taxon>
        <taxon>Clostridiaceae</taxon>
        <taxon>Clostridium</taxon>
    </lineage>
</organism>
<dbReference type="Proteomes" id="UP000473885">
    <property type="component" value="Unassembled WGS sequence"/>
</dbReference>
<evidence type="ECO:0000313" key="2">
    <source>
        <dbReference type="EMBL" id="NEZ46523.1"/>
    </source>
</evidence>